<evidence type="ECO:0000313" key="3">
    <source>
        <dbReference type="Proteomes" id="UP000274920"/>
    </source>
</evidence>
<dbReference type="InterPro" id="IPR011335">
    <property type="entry name" value="Restrct_endonuc-II-like"/>
</dbReference>
<feature type="domain" description="DUF234" evidence="1">
    <location>
        <begin position="28"/>
        <end position="125"/>
    </location>
</feature>
<protein>
    <submittedName>
        <fullName evidence="2">DUF234 domain-containing protein</fullName>
    </submittedName>
</protein>
<reference evidence="2" key="1">
    <citation type="submission" date="2018-10" db="EMBL/GenBank/DDBJ databases">
        <title>Schaedlerella arabinophila gen. nov. sp. nov., isolated from the mouse intestinal tract and comparative analysis with the genome of the closely related altered Schaedler flora strain ASF502.</title>
        <authorList>
            <person name="Miyake S."/>
            <person name="Soh M."/>
            <person name="Seedorf H."/>
        </authorList>
    </citation>
    <scope>NUCLEOTIDE SEQUENCE [LARGE SCALE GENOMIC DNA]</scope>
    <source>
        <strain evidence="2">DSM 106076</strain>
    </source>
</reference>
<evidence type="ECO:0000259" key="1">
    <source>
        <dbReference type="Pfam" id="PF03008"/>
    </source>
</evidence>
<dbReference type="AlphaFoldDB" id="A0A426DQC7"/>
<dbReference type="PANTHER" id="PTHR34704:SF1">
    <property type="entry name" value="ATPASE"/>
    <property type="match status" value="1"/>
</dbReference>
<gene>
    <name evidence="2" type="ORF">EBB54_29145</name>
</gene>
<proteinExistence type="predicted"/>
<evidence type="ECO:0000313" key="2">
    <source>
        <dbReference type="EMBL" id="RRK34950.1"/>
    </source>
</evidence>
<dbReference type="EMBL" id="RHJS01000002">
    <property type="protein sequence ID" value="RRK34950.1"/>
    <property type="molecule type" value="Genomic_DNA"/>
</dbReference>
<dbReference type="PANTHER" id="PTHR34704">
    <property type="entry name" value="ATPASE"/>
    <property type="match status" value="1"/>
</dbReference>
<sequence>MVRETAATDEKNKKKVQYNLKDNMFRFWYKYVPNGIGAIELDKGELYYQNAVKPRIAEYMGNVFEEMCRFYTLHSGIMGRLNCYVTTVGKWWGTNPGKRMQTDIDIVGLDKMSKKAVLGECKFKNEPVDKKVYEDLMDRNGLISREYMIVQYLLFSKSGFSEWVRENTDPSLVKKITLQEMYCIENT</sequence>
<dbReference type="Pfam" id="PF03008">
    <property type="entry name" value="DUF234"/>
    <property type="match status" value="1"/>
</dbReference>
<organism evidence="2 3">
    <name type="scientific">Schaedlerella arabinosiphila</name>
    <dbReference type="NCBI Taxonomy" id="2044587"/>
    <lineage>
        <taxon>Bacteria</taxon>
        <taxon>Bacillati</taxon>
        <taxon>Bacillota</taxon>
        <taxon>Clostridia</taxon>
        <taxon>Lachnospirales</taxon>
        <taxon>Lachnospiraceae</taxon>
        <taxon>Schaedlerella</taxon>
    </lineage>
</organism>
<name>A0A426DQC7_9FIRM</name>
<keyword evidence="3" id="KW-1185">Reference proteome</keyword>
<comment type="caution">
    <text evidence="2">The sequence shown here is derived from an EMBL/GenBank/DDBJ whole genome shotgun (WGS) entry which is preliminary data.</text>
</comment>
<dbReference type="Proteomes" id="UP000274920">
    <property type="component" value="Unassembled WGS sequence"/>
</dbReference>
<accession>A0A426DQC7</accession>
<dbReference type="InterPro" id="IPR004256">
    <property type="entry name" value="DUF234"/>
</dbReference>
<dbReference type="SUPFAM" id="SSF52980">
    <property type="entry name" value="Restriction endonuclease-like"/>
    <property type="match status" value="1"/>
</dbReference>